<evidence type="ECO:0000313" key="3">
    <source>
        <dbReference type="EMBL" id="TDL22754.1"/>
    </source>
</evidence>
<sequence>MISPAFLSVVLLACLSAAQAQSLPVSVPLTAPSSAVTVKPSLMALSIEQDRWTDWAGTTAKNGFFFNTLDNLKQRTGVAPPLRIGADSEDRTNYNAEVDYCENVFPAFSLTTPYPEANNNIVGDKYYHIASHLPSGTRIIWGVNFGGNNITAAFLAAKSLKKAFQSSAMKDAGVTLDFIEIGNEGDLFRFNGDRNASTFTIDEYTKEWTTFATNVSAAANMDSTGIKFMGGAFSSSDHATFAPQGLFSNGILNSAPGKLITSISQHHYSGSFCQGNGGLLQDLMTKATIRSNISEFAVDVVATRAQGLDYILGETNSYACHGAPGVSNTAGAALWSLDYMLFSTQIGVSQVYFHQGVGYKYSMIQPAMLTRSIIDGSNLTTPLAPHLQPAYYAALIATEAIGTSGSTKAVELTIDDPRVAGYAFFEHGTLKRAVLINSEAFLTTTTTPRTSKVINLSFSGSGSKPKTMTIKRLAIEHADDDHGLTWGGQTFETKDARPSGAISVQTVEVSAGLTISATEVVLLSFQ</sequence>
<gene>
    <name evidence="3" type="ORF">BD410DRAFT_839457</name>
</gene>
<dbReference type="PANTHER" id="PTHR36183">
    <property type="entry name" value="BETA-GLUCURONIDASE"/>
    <property type="match status" value="1"/>
</dbReference>
<name>A0A4Y7Q5A0_9AGAM</name>
<dbReference type="InterPro" id="IPR017853">
    <property type="entry name" value="GH"/>
</dbReference>
<proteinExistence type="predicted"/>
<dbReference type="EMBL" id="ML170173">
    <property type="protein sequence ID" value="TDL22754.1"/>
    <property type="molecule type" value="Genomic_DNA"/>
</dbReference>
<dbReference type="InterPro" id="IPR031728">
    <property type="entry name" value="GlcAase_C"/>
</dbReference>
<dbReference type="InterPro" id="IPR052974">
    <property type="entry name" value="GH79_Enzymes"/>
</dbReference>
<dbReference type="SUPFAM" id="SSF51445">
    <property type="entry name" value="(Trans)glycosidases"/>
    <property type="match status" value="1"/>
</dbReference>
<dbReference type="Pfam" id="PF16862">
    <property type="entry name" value="Glyco_hydro_79C"/>
    <property type="match status" value="1"/>
</dbReference>
<dbReference type="GO" id="GO:0016787">
    <property type="term" value="F:hydrolase activity"/>
    <property type="evidence" value="ECO:0007669"/>
    <property type="project" value="UniProtKB-KW"/>
</dbReference>
<accession>A0A4Y7Q5A0</accession>
<dbReference type="OrthoDB" id="2796951at2759"/>
<feature type="chain" id="PRO_5021325638" evidence="1">
    <location>
        <begin position="21"/>
        <end position="526"/>
    </location>
</feature>
<keyword evidence="3" id="KW-0378">Hydrolase</keyword>
<feature type="domain" description="Beta-glucuronidase C-terminal" evidence="2">
    <location>
        <begin position="421"/>
        <end position="522"/>
    </location>
</feature>
<keyword evidence="1" id="KW-0732">Signal</keyword>
<evidence type="ECO:0000313" key="4">
    <source>
        <dbReference type="Proteomes" id="UP000294933"/>
    </source>
</evidence>
<evidence type="ECO:0000256" key="1">
    <source>
        <dbReference type="SAM" id="SignalP"/>
    </source>
</evidence>
<evidence type="ECO:0000259" key="2">
    <source>
        <dbReference type="Pfam" id="PF16862"/>
    </source>
</evidence>
<dbReference type="AlphaFoldDB" id="A0A4Y7Q5A0"/>
<reference evidence="3 4" key="1">
    <citation type="submission" date="2018-06" db="EMBL/GenBank/DDBJ databases">
        <title>A transcriptomic atlas of mushroom development highlights an independent origin of complex multicellularity.</title>
        <authorList>
            <consortium name="DOE Joint Genome Institute"/>
            <person name="Krizsan K."/>
            <person name="Almasi E."/>
            <person name="Merenyi Z."/>
            <person name="Sahu N."/>
            <person name="Viragh M."/>
            <person name="Koszo T."/>
            <person name="Mondo S."/>
            <person name="Kiss B."/>
            <person name="Balint B."/>
            <person name="Kues U."/>
            <person name="Barry K."/>
            <person name="Hegedus J.C."/>
            <person name="Henrissat B."/>
            <person name="Johnson J."/>
            <person name="Lipzen A."/>
            <person name="Ohm R."/>
            <person name="Nagy I."/>
            <person name="Pangilinan J."/>
            <person name="Yan J."/>
            <person name="Xiong Y."/>
            <person name="Grigoriev I.V."/>
            <person name="Hibbett D.S."/>
            <person name="Nagy L.G."/>
        </authorList>
    </citation>
    <scope>NUCLEOTIDE SEQUENCE [LARGE SCALE GENOMIC DNA]</scope>
    <source>
        <strain evidence="3 4">SZMC22713</strain>
    </source>
</reference>
<feature type="signal peptide" evidence="1">
    <location>
        <begin position="1"/>
        <end position="20"/>
    </location>
</feature>
<dbReference type="Gene3D" id="3.20.20.80">
    <property type="entry name" value="Glycosidases"/>
    <property type="match status" value="1"/>
</dbReference>
<dbReference type="PANTHER" id="PTHR36183:SF2">
    <property type="entry name" value="BETA-GLUCURONIDASE C-TERMINAL DOMAIN-CONTAINING PROTEIN"/>
    <property type="match status" value="1"/>
</dbReference>
<organism evidence="3 4">
    <name type="scientific">Rickenella mellea</name>
    <dbReference type="NCBI Taxonomy" id="50990"/>
    <lineage>
        <taxon>Eukaryota</taxon>
        <taxon>Fungi</taxon>
        <taxon>Dikarya</taxon>
        <taxon>Basidiomycota</taxon>
        <taxon>Agaricomycotina</taxon>
        <taxon>Agaricomycetes</taxon>
        <taxon>Hymenochaetales</taxon>
        <taxon>Rickenellaceae</taxon>
        <taxon>Rickenella</taxon>
    </lineage>
</organism>
<dbReference type="VEuPathDB" id="FungiDB:BD410DRAFT_839457"/>
<keyword evidence="4" id="KW-1185">Reference proteome</keyword>
<protein>
    <submittedName>
        <fullName evidence="3">Glycoside hydrolase family 79 protein</fullName>
    </submittedName>
</protein>
<dbReference type="Proteomes" id="UP000294933">
    <property type="component" value="Unassembled WGS sequence"/>
</dbReference>